<evidence type="ECO:0000313" key="3">
    <source>
        <dbReference type="EMBL" id="QDI73980.1"/>
    </source>
</evidence>
<dbReference type="EMBL" id="MK570054">
    <property type="protein sequence ID" value="QDI73980.1"/>
    <property type="molecule type" value="Genomic_DNA"/>
</dbReference>
<keyword evidence="4" id="KW-1185">Reference proteome</keyword>
<name>A0A514K2X2_9VIRU</name>
<dbReference type="Proteomes" id="UP000316651">
    <property type="component" value="Segment"/>
</dbReference>
<sequence length="221" mass="26158">MKCTTRKLKHLSRNSKLLFPSFDITLKNCIDTCDYGSSNLCYAKNNPRIMIFQKPKLERNEKLLNSKNFVSVIKTEIKLSNSRKVRFFSSGDIYKIDHLEKIEKLCLEMPQIIFWLSTHNEKILFDYYTRQNKKPVKNLNVILSHKVPNEKPPKFYLDYWNKQGIYISHTTNEKSLSNCHSSINRTSCDLCELCFSKENIVYYLHGTHAEKRLKKYEDSKK</sequence>
<reference evidence="3 4" key="1">
    <citation type="submission" date="2019-02" db="EMBL/GenBank/DDBJ databases">
        <title>Spindle-shaped viruses infect a marine ammonia-oxidizing thaumarchaeon.</title>
        <authorList>
            <person name="Kim J.-G."/>
            <person name="Kim S.-J."/>
            <person name="Rhee S.-K."/>
        </authorList>
    </citation>
    <scope>NUCLEOTIDE SEQUENCE [LARGE SCALE GENOMIC DNA]</scope>
    <source>
        <strain evidence="2">NSV1</strain>
        <strain evidence="3">NSV3</strain>
    </source>
</reference>
<dbReference type="RefSeq" id="YP_010772872.1">
    <property type="nucleotide sequence ID" value="NC_074656.1"/>
</dbReference>
<protein>
    <recommendedName>
        <fullName evidence="1">Gene product 88 domain-containing protein</fullName>
    </recommendedName>
</protein>
<proteinExistence type="predicted"/>
<evidence type="ECO:0000259" key="1">
    <source>
        <dbReference type="Pfam" id="PF17338"/>
    </source>
</evidence>
<evidence type="ECO:0000313" key="4">
    <source>
        <dbReference type="Proteomes" id="UP000316651"/>
    </source>
</evidence>
<dbReference type="RefSeq" id="YP_009824153.1">
    <property type="nucleotide sequence ID" value="NC_048199.1"/>
</dbReference>
<dbReference type="KEGG" id="vg:80402599"/>
<dbReference type="GeneID" id="80402599"/>
<dbReference type="KEGG" id="vg:55015680"/>
<accession>A0A514K2X2</accession>
<evidence type="ECO:0000313" key="2">
    <source>
        <dbReference type="EMBL" id="QDI73932.1"/>
    </source>
</evidence>
<dbReference type="Pfam" id="PF17338">
    <property type="entry name" value="GP88"/>
    <property type="match status" value="1"/>
</dbReference>
<dbReference type="GeneID" id="55015680"/>
<dbReference type="EMBL" id="MK570053">
    <property type="protein sequence ID" value="QDI73932.1"/>
    <property type="molecule type" value="Genomic_DNA"/>
</dbReference>
<feature type="domain" description="Gene product 88" evidence="1">
    <location>
        <begin position="31"/>
        <end position="163"/>
    </location>
</feature>
<organism evidence="3">
    <name type="scientific">Nitrosopumilus spindle-shaped virus</name>
    <dbReference type="NCBI Taxonomy" id="2508184"/>
    <lineage>
        <taxon>Viruses</taxon>
        <taxon>Viruses incertae sedis</taxon>
        <taxon>Thaspiviridae</taxon>
        <taxon>Nitmarvirus</taxon>
        <taxon>Nitmarvirus maris</taxon>
        <taxon>Nitmarvirus NSV1</taxon>
    </lineage>
</organism>
<dbReference type="InterPro" id="IPR020290">
    <property type="entry name" value="Gp88"/>
</dbReference>